<organism evidence="2 3">
    <name type="scientific">Paenibacillus aquistagni</name>
    <dbReference type="NCBI Taxonomy" id="1852522"/>
    <lineage>
        <taxon>Bacteria</taxon>
        <taxon>Bacillati</taxon>
        <taxon>Bacillota</taxon>
        <taxon>Bacilli</taxon>
        <taxon>Bacillales</taxon>
        <taxon>Paenibacillaceae</taxon>
        <taxon>Paenibacillus</taxon>
    </lineage>
</organism>
<evidence type="ECO:0000313" key="2">
    <source>
        <dbReference type="EMBL" id="SMG59343.1"/>
    </source>
</evidence>
<evidence type="ECO:0000259" key="1">
    <source>
        <dbReference type="PROSITE" id="PS50003"/>
    </source>
</evidence>
<dbReference type="PROSITE" id="PS50003">
    <property type="entry name" value="PH_DOMAIN"/>
    <property type="match status" value="1"/>
</dbReference>
<reference evidence="2 3" key="1">
    <citation type="submission" date="2017-04" db="EMBL/GenBank/DDBJ databases">
        <authorList>
            <person name="Afonso C.L."/>
            <person name="Miller P.J."/>
            <person name="Scott M.A."/>
            <person name="Spackman E."/>
            <person name="Goraichik I."/>
            <person name="Dimitrov K.M."/>
            <person name="Suarez D.L."/>
            <person name="Swayne D.E."/>
        </authorList>
    </citation>
    <scope>NUCLEOTIDE SEQUENCE [LARGE SCALE GENOMIC DNA]</scope>
    <source>
        <strain evidence="2 3">11</strain>
    </source>
</reference>
<name>A0A1X7M1F8_9BACL</name>
<dbReference type="RefSeq" id="WP_244903555.1">
    <property type="nucleotide sequence ID" value="NZ_FXAZ01000012.1"/>
</dbReference>
<sequence length="396" mass="45227">MEHTKLDGSVTMQANNEGAQDREFWLKSLERLSRPVLEALAEDRLRERMPIESSGSDRALYTHLEAIGRLLCGIAPWLDANHGDSQEQALRAEFRELTTKALEHAFDPTAKDYMNLAKGYQPIVDAAFLCQAILRAPNTLWHEQREQVKTNIIHGIKQTRTRKPYFNNWLLFSGMMETMLYHCGESDWDPMRIDYGIKQHEQWYVGDGVYGDGIHYHADYYNSFVIQPMLLDMVETVGQEYPDWSKRYEVIKGRAQRYAEQLERMISPEGTFPPLGRSIAYRTGAFQLLAQLAWKGQLPESLQPAQVRGALTAVMKRCLDVPNTYDEQGWLRIGLSGHQPSLGEEYISTGSLYLCSTVLLPLALSPEDSYWNGTEPWTSKRLWSGTDSAADHALYP</sequence>
<accession>A0A1X7M1F8</accession>
<gene>
    <name evidence="2" type="ORF">SAMN06295960_4929</name>
</gene>
<keyword evidence="3" id="KW-1185">Reference proteome</keyword>
<dbReference type="AlphaFoldDB" id="A0A1X7M1F8"/>
<dbReference type="PIRSF" id="PIRSF014753">
    <property type="entry name" value="UCP014753"/>
    <property type="match status" value="1"/>
</dbReference>
<protein>
    <recommendedName>
        <fullName evidence="1">PH domain-containing protein</fullName>
    </recommendedName>
</protein>
<dbReference type="InterPro" id="IPR001849">
    <property type="entry name" value="PH_domain"/>
</dbReference>
<dbReference type="InterPro" id="IPR016624">
    <property type="entry name" value="UCP014753"/>
</dbReference>
<dbReference type="PANTHER" id="PTHR35339:SF3">
    <property type="entry name" value="DUF2264 DOMAIN-CONTAINING PROTEIN"/>
    <property type="match status" value="1"/>
</dbReference>
<feature type="domain" description="PH" evidence="1">
    <location>
        <begin position="1"/>
        <end position="34"/>
    </location>
</feature>
<dbReference type="PANTHER" id="PTHR35339">
    <property type="entry name" value="LINALOOL DEHYDRATASE_ISOMERASE DOMAIN-CONTAINING PROTEIN"/>
    <property type="match status" value="1"/>
</dbReference>
<dbReference type="InterPro" id="IPR049349">
    <property type="entry name" value="DUF2264_N"/>
</dbReference>
<proteinExistence type="predicted"/>
<evidence type="ECO:0000313" key="3">
    <source>
        <dbReference type="Proteomes" id="UP000193834"/>
    </source>
</evidence>
<dbReference type="STRING" id="1852522.SAMN06295960_4929"/>
<dbReference type="Proteomes" id="UP000193834">
    <property type="component" value="Unassembled WGS sequence"/>
</dbReference>
<dbReference type="Pfam" id="PF10022">
    <property type="entry name" value="DUF2264"/>
    <property type="match status" value="1"/>
</dbReference>
<dbReference type="EMBL" id="FXAZ01000012">
    <property type="protein sequence ID" value="SMG59343.1"/>
    <property type="molecule type" value="Genomic_DNA"/>
</dbReference>